<dbReference type="CDD" id="cd07505">
    <property type="entry name" value="HAD_BPGM-like"/>
    <property type="match status" value="1"/>
</dbReference>
<dbReference type="AlphaFoldDB" id="A0A2P2PNK8"/>
<sequence>MISILGLSDFFDALIVGDECEHAKPHPAPYLKALEVLKVSKDHTFIFEDSVSGIKAGVAAGMPVVGVMTRNPEQLLMEANPTFLIKDYEDPNLWAALEELDRKGGAGKPAA</sequence>
<dbReference type="InterPro" id="IPR036412">
    <property type="entry name" value="HAD-like_sf"/>
</dbReference>
<reference evidence="3" key="1">
    <citation type="submission" date="2018-02" db="EMBL/GenBank/DDBJ databases">
        <title>Rhizophora mucronata_Transcriptome.</title>
        <authorList>
            <person name="Meera S.P."/>
            <person name="Sreeshan A."/>
            <person name="Augustine A."/>
        </authorList>
    </citation>
    <scope>NUCLEOTIDE SEQUENCE</scope>
    <source>
        <tissue evidence="3">Leaf</tissue>
    </source>
</reference>
<dbReference type="PANTHER" id="PTHR46193">
    <property type="entry name" value="6-PHOSPHOGLUCONATE PHOSPHATASE"/>
    <property type="match status" value="1"/>
</dbReference>
<dbReference type="InterPro" id="IPR041492">
    <property type="entry name" value="HAD_2"/>
</dbReference>
<keyword evidence="2" id="KW-0460">Magnesium</keyword>
<dbReference type="InterPro" id="IPR006439">
    <property type="entry name" value="HAD-SF_hydro_IA"/>
</dbReference>
<dbReference type="EMBL" id="GGEC01075849">
    <property type="protein sequence ID" value="MBX56333.1"/>
    <property type="molecule type" value="Transcribed_RNA"/>
</dbReference>
<dbReference type="GO" id="GO:0003824">
    <property type="term" value="F:catalytic activity"/>
    <property type="evidence" value="ECO:0007669"/>
    <property type="project" value="UniProtKB-ARBA"/>
</dbReference>
<dbReference type="GO" id="GO:0046872">
    <property type="term" value="F:metal ion binding"/>
    <property type="evidence" value="ECO:0007669"/>
    <property type="project" value="UniProtKB-KW"/>
</dbReference>
<dbReference type="Pfam" id="PF13419">
    <property type="entry name" value="HAD_2"/>
    <property type="match status" value="1"/>
</dbReference>
<evidence type="ECO:0008006" key="4">
    <source>
        <dbReference type="Google" id="ProtNLM"/>
    </source>
</evidence>
<dbReference type="SUPFAM" id="SSF56784">
    <property type="entry name" value="HAD-like"/>
    <property type="match status" value="1"/>
</dbReference>
<evidence type="ECO:0000313" key="3">
    <source>
        <dbReference type="EMBL" id="MBX56333.1"/>
    </source>
</evidence>
<evidence type="ECO:0000256" key="2">
    <source>
        <dbReference type="ARBA" id="ARBA00022842"/>
    </source>
</evidence>
<dbReference type="Gene3D" id="3.40.50.1000">
    <property type="entry name" value="HAD superfamily/HAD-like"/>
    <property type="match status" value="1"/>
</dbReference>
<evidence type="ECO:0000256" key="1">
    <source>
        <dbReference type="ARBA" id="ARBA00022723"/>
    </source>
</evidence>
<proteinExistence type="predicted"/>
<dbReference type="NCBIfam" id="TIGR01509">
    <property type="entry name" value="HAD-SF-IA-v3"/>
    <property type="match status" value="1"/>
</dbReference>
<name>A0A2P2PNK8_RHIMU</name>
<protein>
    <recommendedName>
        <fullName evidence="4">Haloacid dehalogenase-like hydrolase domain-containing protein Sgpp</fullName>
    </recommendedName>
</protein>
<organism evidence="3">
    <name type="scientific">Rhizophora mucronata</name>
    <name type="common">Asiatic mangrove</name>
    <dbReference type="NCBI Taxonomy" id="61149"/>
    <lineage>
        <taxon>Eukaryota</taxon>
        <taxon>Viridiplantae</taxon>
        <taxon>Streptophyta</taxon>
        <taxon>Embryophyta</taxon>
        <taxon>Tracheophyta</taxon>
        <taxon>Spermatophyta</taxon>
        <taxon>Magnoliopsida</taxon>
        <taxon>eudicotyledons</taxon>
        <taxon>Gunneridae</taxon>
        <taxon>Pentapetalae</taxon>
        <taxon>rosids</taxon>
        <taxon>fabids</taxon>
        <taxon>Malpighiales</taxon>
        <taxon>Rhizophoraceae</taxon>
        <taxon>Rhizophora</taxon>
    </lineage>
</organism>
<dbReference type="PANTHER" id="PTHR46193:SF9">
    <property type="entry name" value="HALOACID DEHALOGENASE-LIKE HYDROLASE DOMAIN-CONTAINING PROTEIN SGPP"/>
    <property type="match status" value="1"/>
</dbReference>
<dbReference type="InterPro" id="IPR051600">
    <property type="entry name" value="Beta-PGM-like"/>
</dbReference>
<keyword evidence="1" id="KW-0479">Metal-binding</keyword>
<accession>A0A2P2PNK8</accession>
<dbReference type="InterPro" id="IPR023214">
    <property type="entry name" value="HAD_sf"/>
</dbReference>